<dbReference type="AlphaFoldDB" id="A0A0H2RM11"/>
<evidence type="ECO:0000313" key="1">
    <source>
        <dbReference type="EMBL" id="KLO10493.1"/>
    </source>
</evidence>
<dbReference type="InParanoid" id="A0A0H2RM11"/>
<gene>
    <name evidence="1" type="ORF">SCHPADRAFT_906814</name>
</gene>
<proteinExistence type="predicted"/>
<sequence length="459" mass="53536">MFWLGGPEEHERACQVLLICARSNDVNIQIEAFKRIVQKSVKHPKKVRSAFRRVFERRKEISDVTTFSWKRPGVEYSVKWLFWYRLASRCLSSHQSSFIEETVQLEGVRRHSLDFSRFEGLLLSCGDSSGLQLALRFIDWFWNREGITYYIRYKGFEGSALVQFANGLRTWWEIYFSVPDTAERVHISYLSFDLGSTFLESISRSSGKLDDDEPKGRFMDEALLPVWADVYKIHQFLRRASFLIDLRDHPIVCKPWGDLCRESLPNPNHEKLRKDLLRLEDIYGSEMRNRFSPEKYSAIGLEQKYFANATRAIPGLLRCANCSTRRELESSLRRRHWSNPSWYDDQLEICDEMMIVTESSTIIRTTSAGLPYVIRIGQAAANACNICYHALLRRWQFSRRRGSYLPLSPIVVIFTHHRGILTFFILHVAALDTYGEDGGDVLKSFEGGFRLHRKDTFHV</sequence>
<keyword evidence="2" id="KW-1185">Reference proteome</keyword>
<organism evidence="1 2">
    <name type="scientific">Schizopora paradoxa</name>
    <dbReference type="NCBI Taxonomy" id="27342"/>
    <lineage>
        <taxon>Eukaryota</taxon>
        <taxon>Fungi</taxon>
        <taxon>Dikarya</taxon>
        <taxon>Basidiomycota</taxon>
        <taxon>Agaricomycotina</taxon>
        <taxon>Agaricomycetes</taxon>
        <taxon>Hymenochaetales</taxon>
        <taxon>Schizoporaceae</taxon>
        <taxon>Schizopora</taxon>
    </lineage>
</organism>
<evidence type="ECO:0000313" key="2">
    <source>
        <dbReference type="Proteomes" id="UP000053477"/>
    </source>
</evidence>
<accession>A0A0H2RM11</accession>
<reference evidence="1 2" key="1">
    <citation type="submission" date="2015-04" db="EMBL/GenBank/DDBJ databases">
        <title>Complete genome sequence of Schizopora paradoxa KUC8140, a cosmopolitan wood degrader in East Asia.</title>
        <authorList>
            <consortium name="DOE Joint Genome Institute"/>
            <person name="Min B."/>
            <person name="Park H."/>
            <person name="Jang Y."/>
            <person name="Kim J.-J."/>
            <person name="Kim K.H."/>
            <person name="Pangilinan J."/>
            <person name="Lipzen A."/>
            <person name="Riley R."/>
            <person name="Grigoriev I.V."/>
            <person name="Spatafora J.W."/>
            <person name="Choi I.-G."/>
        </authorList>
    </citation>
    <scope>NUCLEOTIDE SEQUENCE [LARGE SCALE GENOMIC DNA]</scope>
    <source>
        <strain evidence="1 2">KUC8140</strain>
    </source>
</reference>
<dbReference type="Proteomes" id="UP000053477">
    <property type="component" value="Unassembled WGS sequence"/>
</dbReference>
<dbReference type="EMBL" id="KQ086024">
    <property type="protein sequence ID" value="KLO10493.1"/>
    <property type="molecule type" value="Genomic_DNA"/>
</dbReference>
<dbReference type="OrthoDB" id="3054074at2759"/>
<protein>
    <submittedName>
        <fullName evidence="1">Uncharacterized protein</fullName>
    </submittedName>
</protein>
<name>A0A0H2RM11_9AGAM</name>